<dbReference type="Proteomes" id="UP000279600">
    <property type="component" value="Chromosome"/>
</dbReference>
<dbReference type="RefSeq" id="WP_126446505.1">
    <property type="nucleotide sequence ID" value="NZ_CP034549.1"/>
</dbReference>
<keyword evidence="3" id="KW-1185">Reference proteome</keyword>
<dbReference type="Gene3D" id="3.40.50.2000">
    <property type="entry name" value="Glycogen Phosphorylase B"/>
    <property type="match status" value="2"/>
</dbReference>
<dbReference type="PANTHER" id="PTHR12526">
    <property type="entry name" value="GLYCOSYLTRANSFERASE"/>
    <property type="match status" value="1"/>
</dbReference>
<dbReference type="KEGG" id="noj:EJ995_05730"/>
<keyword evidence="2" id="KW-0808">Transferase</keyword>
<dbReference type="Pfam" id="PF00534">
    <property type="entry name" value="Glycos_transf_1"/>
    <property type="match status" value="1"/>
</dbReference>
<dbReference type="InterPro" id="IPR001296">
    <property type="entry name" value="Glyco_trans_1"/>
</dbReference>
<dbReference type="EMBL" id="CP034549">
    <property type="protein sequence ID" value="AZQ43751.1"/>
    <property type="molecule type" value="Genomic_DNA"/>
</dbReference>
<dbReference type="AlphaFoldDB" id="A0A3S9MX02"/>
<evidence type="ECO:0000259" key="1">
    <source>
        <dbReference type="Pfam" id="PF00534"/>
    </source>
</evidence>
<feature type="domain" description="Glycosyl transferase family 1" evidence="1">
    <location>
        <begin position="182"/>
        <end position="330"/>
    </location>
</feature>
<sequence length="354" mass="40195">MHQAGTIIVLHKSGEPSHYRALVHAANANGVQVVFREFSIISKLFKGIIRFNGSIVKKQLVNLTTLISLWFSKNKFVVLGIAPYDSKLIRILKVLKNHHVYYHTSWPIWDGTDYPKRKKVTNKVLTRWKQFLEKDVEHIYTVTATAKESLLENYQITAPITVVGHSYDPSVFKTSDVERIYDACYAGRLVSEKGIDDLLKWSQQHPEFKFAFMGSGDDVDAVKTAANQNDHLHYLPASQSAVEVSRLFQQSDYLILYARRTQRWQELFGMVIIEAMACGCIPITTDHVGPKEIIDHAVNGYIFEEDVFIGKLASIMKDKPSAEMKIAARKRASDFAIESISSRWINVVKNAAYA</sequence>
<organism evidence="2 3">
    <name type="scientific">Nonlabens ponticola</name>
    <dbReference type="NCBI Taxonomy" id="2496866"/>
    <lineage>
        <taxon>Bacteria</taxon>
        <taxon>Pseudomonadati</taxon>
        <taxon>Bacteroidota</taxon>
        <taxon>Flavobacteriia</taxon>
        <taxon>Flavobacteriales</taxon>
        <taxon>Flavobacteriaceae</taxon>
        <taxon>Nonlabens</taxon>
    </lineage>
</organism>
<accession>A0A3S9MX02</accession>
<gene>
    <name evidence="2" type="ORF">EJ995_05730</name>
</gene>
<protein>
    <submittedName>
        <fullName evidence="2">Glycosyltransferase</fullName>
    </submittedName>
</protein>
<proteinExistence type="predicted"/>
<evidence type="ECO:0000313" key="2">
    <source>
        <dbReference type="EMBL" id="AZQ43751.1"/>
    </source>
</evidence>
<dbReference type="SUPFAM" id="SSF53756">
    <property type="entry name" value="UDP-Glycosyltransferase/glycogen phosphorylase"/>
    <property type="match status" value="1"/>
</dbReference>
<reference evidence="2 3" key="1">
    <citation type="submission" date="2018-12" db="EMBL/GenBank/DDBJ databases">
        <title>Complete genome of Nonlabens sp. MJ115.</title>
        <authorList>
            <person name="Choi H.S."/>
            <person name="Jung J."/>
        </authorList>
    </citation>
    <scope>NUCLEOTIDE SEQUENCE [LARGE SCALE GENOMIC DNA]</scope>
    <source>
        <strain evidence="2 3">MJ115</strain>
    </source>
</reference>
<dbReference type="OrthoDB" id="9811239at2"/>
<name>A0A3S9MX02_9FLAO</name>
<dbReference type="GO" id="GO:0016757">
    <property type="term" value="F:glycosyltransferase activity"/>
    <property type="evidence" value="ECO:0007669"/>
    <property type="project" value="InterPro"/>
</dbReference>
<evidence type="ECO:0000313" key="3">
    <source>
        <dbReference type="Proteomes" id="UP000279600"/>
    </source>
</evidence>